<reference evidence="1" key="2">
    <citation type="submission" date="2020-11" db="EMBL/GenBank/DDBJ databases">
        <authorList>
            <person name="McCartney M.A."/>
            <person name="Auch B."/>
            <person name="Kono T."/>
            <person name="Mallez S."/>
            <person name="Becker A."/>
            <person name="Gohl D.M."/>
            <person name="Silverstein K.A.T."/>
            <person name="Koren S."/>
            <person name="Bechman K.B."/>
            <person name="Herman A."/>
            <person name="Abrahante J.E."/>
            <person name="Garbe J."/>
        </authorList>
    </citation>
    <scope>NUCLEOTIDE SEQUENCE</scope>
    <source>
        <strain evidence="1">Duluth1</strain>
        <tissue evidence="1">Whole animal</tissue>
    </source>
</reference>
<name>A0A9D4GGG7_DREPO</name>
<evidence type="ECO:0000313" key="1">
    <source>
        <dbReference type="EMBL" id="KAH3815051.1"/>
    </source>
</evidence>
<dbReference type="EMBL" id="JAIWYP010000006">
    <property type="protein sequence ID" value="KAH3815051.1"/>
    <property type="molecule type" value="Genomic_DNA"/>
</dbReference>
<reference evidence="1" key="1">
    <citation type="journal article" date="2019" name="bioRxiv">
        <title>The Genome of the Zebra Mussel, Dreissena polymorpha: A Resource for Invasive Species Research.</title>
        <authorList>
            <person name="McCartney M.A."/>
            <person name="Auch B."/>
            <person name="Kono T."/>
            <person name="Mallez S."/>
            <person name="Zhang Y."/>
            <person name="Obille A."/>
            <person name="Becker A."/>
            <person name="Abrahante J.E."/>
            <person name="Garbe J."/>
            <person name="Badalamenti J.P."/>
            <person name="Herman A."/>
            <person name="Mangelson H."/>
            <person name="Liachko I."/>
            <person name="Sullivan S."/>
            <person name="Sone E.D."/>
            <person name="Koren S."/>
            <person name="Silverstein K.A.T."/>
            <person name="Beckman K.B."/>
            <person name="Gohl D.M."/>
        </authorList>
    </citation>
    <scope>NUCLEOTIDE SEQUENCE</scope>
    <source>
        <strain evidence="1">Duluth1</strain>
        <tissue evidence="1">Whole animal</tissue>
    </source>
</reference>
<evidence type="ECO:0000313" key="2">
    <source>
        <dbReference type="Proteomes" id="UP000828390"/>
    </source>
</evidence>
<dbReference type="AlphaFoldDB" id="A0A9D4GGG7"/>
<protein>
    <submittedName>
        <fullName evidence="1">Uncharacterized protein</fullName>
    </submittedName>
</protein>
<accession>A0A9D4GGG7</accession>
<organism evidence="1 2">
    <name type="scientific">Dreissena polymorpha</name>
    <name type="common">Zebra mussel</name>
    <name type="synonym">Mytilus polymorpha</name>
    <dbReference type="NCBI Taxonomy" id="45954"/>
    <lineage>
        <taxon>Eukaryota</taxon>
        <taxon>Metazoa</taxon>
        <taxon>Spiralia</taxon>
        <taxon>Lophotrochozoa</taxon>
        <taxon>Mollusca</taxon>
        <taxon>Bivalvia</taxon>
        <taxon>Autobranchia</taxon>
        <taxon>Heteroconchia</taxon>
        <taxon>Euheterodonta</taxon>
        <taxon>Imparidentia</taxon>
        <taxon>Neoheterodontei</taxon>
        <taxon>Myida</taxon>
        <taxon>Dreissenoidea</taxon>
        <taxon>Dreissenidae</taxon>
        <taxon>Dreissena</taxon>
    </lineage>
</organism>
<proteinExistence type="predicted"/>
<comment type="caution">
    <text evidence="1">The sequence shown here is derived from an EMBL/GenBank/DDBJ whole genome shotgun (WGS) entry which is preliminary data.</text>
</comment>
<sequence>MLDAVEIFKLMRLNDIFLKVNEVVEEVTLVLQVFLDDYCAVEDLLHCTPPSSECSLPFGQQFLSLNFQSIKDDA</sequence>
<keyword evidence="2" id="KW-1185">Reference proteome</keyword>
<gene>
    <name evidence="1" type="ORF">DPMN_143570</name>
</gene>
<dbReference type="Proteomes" id="UP000828390">
    <property type="component" value="Unassembled WGS sequence"/>
</dbReference>